<dbReference type="Proteomes" id="UP000285190">
    <property type="component" value="Unassembled WGS sequence"/>
</dbReference>
<dbReference type="EMBL" id="QYUN01000002">
    <property type="protein sequence ID" value="RJG07384.1"/>
    <property type="molecule type" value="Genomic_DNA"/>
</dbReference>
<organism evidence="2 3">
    <name type="scientific">Noviherbaspirillum cavernae</name>
    <dbReference type="NCBI Taxonomy" id="2320862"/>
    <lineage>
        <taxon>Bacteria</taxon>
        <taxon>Pseudomonadati</taxon>
        <taxon>Pseudomonadota</taxon>
        <taxon>Betaproteobacteria</taxon>
        <taxon>Burkholderiales</taxon>
        <taxon>Oxalobacteraceae</taxon>
        <taxon>Noviherbaspirillum</taxon>
    </lineage>
</organism>
<feature type="compositionally biased region" description="Basic and acidic residues" evidence="1">
    <location>
        <begin position="58"/>
        <end position="69"/>
    </location>
</feature>
<evidence type="ECO:0000313" key="3">
    <source>
        <dbReference type="Proteomes" id="UP000285190"/>
    </source>
</evidence>
<sequence>MPPVVATMLENWTSFFIKPRYAQPPQDGWYETSTDAFATTLVLYWRGVEWVASPDSPQGKEHIRQDRQWRVLPEGPATESPS</sequence>
<comment type="caution">
    <text evidence="2">The sequence shown here is derived from an EMBL/GenBank/DDBJ whole genome shotgun (WGS) entry which is preliminary data.</text>
</comment>
<protein>
    <submittedName>
        <fullName evidence="2">Uncharacterized protein</fullName>
    </submittedName>
</protein>
<keyword evidence="3" id="KW-1185">Reference proteome</keyword>
<gene>
    <name evidence="2" type="ORF">D3870_16510</name>
</gene>
<accession>A0A418X4J6</accession>
<evidence type="ECO:0000313" key="2">
    <source>
        <dbReference type="EMBL" id="RJG07384.1"/>
    </source>
</evidence>
<dbReference type="AlphaFoldDB" id="A0A418X4J6"/>
<evidence type="ECO:0000256" key="1">
    <source>
        <dbReference type="SAM" id="MobiDB-lite"/>
    </source>
</evidence>
<reference evidence="2 3" key="1">
    <citation type="submission" date="2018-09" db="EMBL/GenBank/DDBJ databases">
        <authorList>
            <person name="Zhu H."/>
        </authorList>
    </citation>
    <scope>NUCLEOTIDE SEQUENCE [LARGE SCALE GENOMIC DNA]</scope>
    <source>
        <strain evidence="2 3">K2R10-39</strain>
    </source>
</reference>
<feature type="region of interest" description="Disordered" evidence="1">
    <location>
        <begin position="53"/>
        <end position="82"/>
    </location>
</feature>
<name>A0A418X4J6_9BURK</name>
<proteinExistence type="predicted"/>